<dbReference type="OrthoDB" id="1718581at2759"/>
<dbReference type="InterPro" id="IPR019557">
    <property type="entry name" value="AminoTfrase-like_pln_mobile"/>
</dbReference>
<protein>
    <recommendedName>
        <fullName evidence="1">Aminotransferase-like plant mobile domain-containing protein</fullName>
    </recommendedName>
</protein>
<dbReference type="GO" id="GO:0010073">
    <property type="term" value="P:meristem maintenance"/>
    <property type="evidence" value="ECO:0007669"/>
    <property type="project" value="InterPro"/>
</dbReference>
<evidence type="ECO:0000259" key="1">
    <source>
        <dbReference type="Pfam" id="PF10536"/>
    </source>
</evidence>
<accession>A0A843WC34</accession>
<evidence type="ECO:0000313" key="3">
    <source>
        <dbReference type="Proteomes" id="UP000652761"/>
    </source>
</evidence>
<gene>
    <name evidence="2" type="ORF">Taro_041681</name>
</gene>
<evidence type="ECO:0000313" key="2">
    <source>
        <dbReference type="EMBL" id="MQM08823.1"/>
    </source>
</evidence>
<organism evidence="2 3">
    <name type="scientific">Colocasia esculenta</name>
    <name type="common">Wild taro</name>
    <name type="synonym">Arum esculentum</name>
    <dbReference type="NCBI Taxonomy" id="4460"/>
    <lineage>
        <taxon>Eukaryota</taxon>
        <taxon>Viridiplantae</taxon>
        <taxon>Streptophyta</taxon>
        <taxon>Embryophyta</taxon>
        <taxon>Tracheophyta</taxon>
        <taxon>Spermatophyta</taxon>
        <taxon>Magnoliopsida</taxon>
        <taxon>Liliopsida</taxon>
        <taxon>Araceae</taxon>
        <taxon>Aroideae</taxon>
        <taxon>Colocasieae</taxon>
        <taxon>Colocasia</taxon>
    </lineage>
</organism>
<name>A0A843WC34_COLES</name>
<dbReference type="Proteomes" id="UP000652761">
    <property type="component" value="Unassembled WGS sequence"/>
</dbReference>
<proteinExistence type="predicted"/>
<dbReference type="PANTHER" id="PTHR46033">
    <property type="entry name" value="PROTEIN MAIN-LIKE 2"/>
    <property type="match status" value="1"/>
</dbReference>
<sequence length="334" mass="38203">MGAHDPQLGGCDRITGLRVYGWAVSGYTYPCYHSLSERLLDLPVERRSSLVPRVALQESLGLYKAGKNAGESEDEYLARLARVSQRELASEPGPQADLDLRRFLVLFLGRLLFATRGDAVHCRFLPLLEDLGEVGGYAWGAAFLTHQFDGLSASERQTSTSGFYPFLQVWAYLHLPALGRGDLTRPGLVPIARCWDSRRDTRHLVDQLERLQEAIDSYPHLDVVWHPHLGEGDEGQPWLVLARPYFGRSVWLHALNLVLPLNLFLTQRSLGLKKSIVEFPVRDRFRRPGRSFRRLHDTTDWRERAREQIENWERKGKVVRSDATTDDAYLQAWM</sequence>
<dbReference type="InterPro" id="IPR044824">
    <property type="entry name" value="MAIN-like"/>
</dbReference>
<dbReference type="Pfam" id="PF10536">
    <property type="entry name" value="PMD"/>
    <property type="match status" value="1"/>
</dbReference>
<comment type="caution">
    <text evidence="2">The sequence shown here is derived from an EMBL/GenBank/DDBJ whole genome shotgun (WGS) entry which is preliminary data.</text>
</comment>
<keyword evidence="3" id="KW-1185">Reference proteome</keyword>
<dbReference type="AlphaFoldDB" id="A0A843WC34"/>
<dbReference type="EMBL" id="NMUH01004215">
    <property type="protein sequence ID" value="MQM08823.1"/>
    <property type="molecule type" value="Genomic_DNA"/>
</dbReference>
<dbReference type="PANTHER" id="PTHR46033:SF8">
    <property type="entry name" value="PROTEIN MAINTENANCE OF MERISTEMS-LIKE"/>
    <property type="match status" value="1"/>
</dbReference>
<reference evidence="2" key="1">
    <citation type="submission" date="2017-07" db="EMBL/GenBank/DDBJ databases">
        <title>Taro Niue Genome Assembly and Annotation.</title>
        <authorList>
            <person name="Atibalentja N."/>
            <person name="Keating K."/>
            <person name="Fields C.J."/>
        </authorList>
    </citation>
    <scope>NUCLEOTIDE SEQUENCE</scope>
    <source>
        <strain evidence="2">Niue_2</strain>
        <tissue evidence="2">Leaf</tissue>
    </source>
</reference>
<feature type="domain" description="Aminotransferase-like plant mobile" evidence="1">
    <location>
        <begin position="82"/>
        <end position="258"/>
    </location>
</feature>